<comment type="caution">
    <text evidence="1">The sequence shown here is derived from an EMBL/GenBank/DDBJ whole genome shotgun (WGS) entry which is preliminary data.</text>
</comment>
<name>A0A7J9APV2_9ROSI</name>
<sequence length="199" mass="22828">MSDKEALWVHVFRAKYQMKDDLPDCIAWDKSSFLWKSLLKIRSLPRENLFWSVGDGNKIRCWEDNWIPSIWPPVRHIRANANLDLNCFLNEMITDKGSDKISRSHISSGAFSVKTTFKVLKEVQLDSGYVTVEGVVCGKHGDWIVGYHQYLGKCSIFDLDCGPFLKDSSLFNVEAKINLSFNLTIWKLLKPSLEALPPF</sequence>
<dbReference type="EMBL" id="JABEZV010000011">
    <property type="protein sequence ID" value="MBA0725469.1"/>
    <property type="molecule type" value="Genomic_DNA"/>
</dbReference>
<evidence type="ECO:0000313" key="2">
    <source>
        <dbReference type="Proteomes" id="UP000593574"/>
    </source>
</evidence>
<keyword evidence="2" id="KW-1185">Reference proteome</keyword>
<gene>
    <name evidence="1" type="ORF">Golax_022057</name>
</gene>
<reference evidence="1 2" key="1">
    <citation type="journal article" date="2019" name="Genome Biol. Evol.">
        <title>Insights into the evolution of the New World diploid cottons (Gossypium, subgenus Houzingenia) based on genome sequencing.</title>
        <authorList>
            <person name="Grover C.E."/>
            <person name="Arick M.A. 2nd"/>
            <person name="Thrash A."/>
            <person name="Conover J.L."/>
            <person name="Sanders W.S."/>
            <person name="Peterson D.G."/>
            <person name="Frelichowski J.E."/>
            <person name="Scheffler J.A."/>
            <person name="Scheffler B.E."/>
            <person name="Wendel J.F."/>
        </authorList>
    </citation>
    <scope>NUCLEOTIDE SEQUENCE [LARGE SCALE GENOMIC DNA]</scope>
    <source>
        <strain evidence="1">4</strain>
        <tissue evidence="1">Leaf</tissue>
    </source>
</reference>
<dbReference type="Proteomes" id="UP000593574">
    <property type="component" value="Unassembled WGS sequence"/>
</dbReference>
<accession>A0A7J9APV2</accession>
<proteinExistence type="predicted"/>
<evidence type="ECO:0000313" key="1">
    <source>
        <dbReference type="EMBL" id="MBA0725469.1"/>
    </source>
</evidence>
<dbReference type="AlphaFoldDB" id="A0A7J9APV2"/>
<organism evidence="1 2">
    <name type="scientific">Gossypium laxum</name>
    <dbReference type="NCBI Taxonomy" id="34288"/>
    <lineage>
        <taxon>Eukaryota</taxon>
        <taxon>Viridiplantae</taxon>
        <taxon>Streptophyta</taxon>
        <taxon>Embryophyta</taxon>
        <taxon>Tracheophyta</taxon>
        <taxon>Spermatophyta</taxon>
        <taxon>Magnoliopsida</taxon>
        <taxon>eudicotyledons</taxon>
        <taxon>Gunneridae</taxon>
        <taxon>Pentapetalae</taxon>
        <taxon>rosids</taxon>
        <taxon>malvids</taxon>
        <taxon>Malvales</taxon>
        <taxon>Malvaceae</taxon>
        <taxon>Malvoideae</taxon>
        <taxon>Gossypium</taxon>
    </lineage>
</organism>
<protein>
    <submittedName>
        <fullName evidence="1">Uncharacterized protein</fullName>
    </submittedName>
</protein>